<sequence>HSAHRLHKEKKNIAYTPNKDQRRTGASLDFEWLHASSCCRIAFTSSGRKCPPPPTFHSLLGQSCAIGETWECSRCFCQLIIELIGDRNG</sequence>
<evidence type="ECO:0000313" key="3">
    <source>
        <dbReference type="Proteomes" id="UP001162483"/>
    </source>
</evidence>
<dbReference type="Proteomes" id="UP001162483">
    <property type="component" value="Unassembled WGS sequence"/>
</dbReference>
<reference evidence="2" key="1">
    <citation type="submission" date="2023-05" db="EMBL/GenBank/DDBJ databases">
        <authorList>
            <person name="Stuckert A."/>
        </authorList>
    </citation>
    <scope>NUCLEOTIDE SEQUENCE</scope>
</reference>
<proteinExistence type="predicted"/>
<feature type="non-terminal residue" evidence="2">
    <location>
        <position position="1"/>
    </location>
</feature>
<name>A0ABN9CDW7_9NEOB</name>
<keyword evidence="3" id="KW-1185">Reference proteome</keyword>
<dbReference type="EMBL" id="CATNWA010009591">
    <property type="protein sequence ID" value="CAI9558263.1"/>
    <property type="molecule type" value="Genomic_DNA"/>
</dbReference>
<comment type="caution">
    <text evidence="2">The sequence shown here is derived from an EMBL/GenBank/DDBJ whole genome shotgun (WGS) entry which is preliminary data.</text>
</comment>
<protein>
    <submittedName>
        <fullName evidence="2">Uncharacterized protein</fullName>
    </submittedName>
</protein>
<accession>A0ABN9CDW7</accession>
<organism evidence="2 3">
    <name type="scientific">Staurois parvus</name>
    <dbReference type="NCBI Taxonomy" id="386267"/>
    <lineage>
        <taxon>Eukaryota</taxon>
        <taxon>Metazoa</taxon>
        <taxon>Chordata</taxon>
        <taxon>Craniata</taxon>
        <taxon>Vertebrata</taxon>
        <taxon>Euteleostomi</taxon>
        <taxon>Amphibia</taxon>
        <taxon>Batrachia</taxon>
        <taxon>Anura</taxon>
        <taxon>Neobatrachia</taxon>
        <taxon>Ranoidea</taxon>
        <taxon>Ranidae</taxon>
        <taxon>Staurois</taxon>
    </lineage>
</organism>
<gene>
    <name evidence="2" type="ORF">SPARVUS_LOCUS4864845</name>
</gene>
<feature type="compositionally biased region" description="Basic residues" evidence="1">
    <location>
        <begin position="1"/>
        <end position="10"/>
    </location>
</feature>
<evidence type="ECO:0000313" key="2">
    <source>
        <dbReference type="EMBL" id="CAI9558263.1"/>
    </source>
</evidence>
<evidence type="ECO:0000256" key="1">
    <source>
        <dbReference type="SAM" id="MobiDB-lite"/>
    </source>
</evidence>
<feature type="non-terminal residue" evidence="2">
    <location>
        <position position="89"/>
    </location>
</feature>
<feature type="region of interest" description="Disordered" evidence="1">
    <location>
        <begin position="1"/>
        <end position="20"/>
    </location>
</feature>